<reference evidence="7" key="1">
    <citation type="submission" date="2019-11" db="EMBL/GenBank/DDBJ databases">
        <authorList>
            <person name="Liu Y."/>
            <person name="Hou J."/>
            <person name="Li T.-Q."/>
            <person name="Guan C.-H."/>
            <person name="Wu X."/>
            <person name="Wu H.-Z."/>
            <person name="Ling F."/>
            <person name="Zhang R."/>
            <person name="Shi X.-G."/>
            <person name="Ren J.-P."/>
            <person name="Chen E.-F."/>
            <person name="Sun J.-M."/>
        </authorList>
    </citation>
    <scope>NUCLEOTIDE SEQUENCE</scope>
    <source>
        <strain evidence="7">Adult_tree_wgs_1</strain>
        <tissue evidence="7">Leaves</tissue>
    </source>
</reference>
<evidence type="ECO:0000256" key="5">
    <source>
        <dbReference type="SAM" id="MobiDB-lite"/>
    </source>
</evidence>
<dbReference type="Proteomes" id="UP000626092">
    <property type="component" value="Unassembled WGS sequence"/>
</dbReference>
<dbReference type="Gene3D" id="3.10.20.90">
    <property type="entry name" value="Phosphatidylinositol 3-kinase Catalytic Subunit, Chain A, domain 1"/>
    <property type="match status" value="1"/>
</dbReference>
<evidence type="ECO:0000313" key="7">
    <source>
        <dbReference type="EMBL" id="KAF7143752.1"/>
    </source>
</evidence>
<keyword evidence="8" id="KW-1185">Reference proteome</keyword>
<dbReference type="PANTHER" id="PTHR31973">
    <property type="entry name" value="POLYPROTEIN, PUTATIVE-RELATED"/>
    <property type="match status" value="1"/>
</dbReference>
<dbReference type="InterPro" id="IPR006564">
    <property type="entry name" value="Znf_PMZ"/>
</dbReference>
<evidence type="ECO:0000256" key="3">
    <source>
        <dbReference type="ARBA" id="ARBA00022833"/>
    </source>
</evidence>
<dbReference type="GO" id="GO:0008270">
    <property type="term" value="F:zinc ion binding"/>
    <property type="evidence" value="ECO:0007669"/>
    <property type="project" value="UniProtKB-KW"/>
</dbReference>
<dbReference type="SMART" id="SM00575">
    <property type="entry name" value="ZnF_PMZ"/>
    <property type="match status" value="1"/>
</dbReference>
<keyword evidence="2 4" id="KW-0863">Zinc-finger</keyword>
<dbReference type="InterPro" id="IPR004332">
    <property type="entry name" value="Transposase_MuDR"/>
</dbReference>
<keyword evidence="1" id="KW-0479">Metal-binding</keyword>
<evidence type="ECO:0000313" key="8">
    <source>
        <dbReference type="Proteomes" id="UP000626092"/>
    </source>
</evidence>
<dbReference type="InterPro" id="IPR000270">
    <property type="entry name" value="PB1_dom"/>
</dbReference>
<dbReference type="AlphaFoldDB" id="A0A834LLA6"/>
<dbReference type="Pfam" id="PF03108">
    <property type="entry name" value="DBD_Tnp_Mut"/>
    <property type="match status" value="1"/>
</dbReference>
<evidence type="ECO:0000256" key="4">
    <source>
        <dbReference type="PROSITE-ProRule" id="PRU00325"/>
    </source>
</evidence>
<dbReference type="Pfam" id="PF00564">
    <property type="entry name" value="PB1"/>
    <property type="match status" value="1"/>
</dbReference>
<gene>
    <name evidence="7" type="ORF">RHSIM_Rhsim05G0122200</name>
</gene>
<feature type="domain" description="SWIM-type" evidence="6">
    <location>
        <begin position="642"/>
        <end position="685"/>
    </location>
</feature>
<dbReference type="InterPro" id="IPR018289">
    <property type="entry name" value="MULE_transposase_dom"/>
</dbReference>
<organism evidence="7 8">
    <name type="scientific">Rhododendron simsii</name>
    <name type="common">Sims's rhododendron</name>
    <dbReference type="NCBI Taxonomy" id="118357"/>
    <lineage>
        <taxon>Eukaryota</taxon>
        <taxon>Viridiplantae</taxon>
        <taxon>Streptophyta</taxon>
        <taxon>Embryophyta</taxon>
        <taxon>Tracheophyta</taxon>
        <taxon>Spermatophyta</taxon>
        <taxon>Magnoliopsida</taxon>
        <taxon>eudicotyledons</taxon>
        <taxon>Gunneridae</taxon>
        <taxon>Pentapetalae</taxon>
        <taxon>asterids</taxon>
        <taxon>Ericales</taxon>
        <taxon>Ericaceae</taxon>
        <taxon>Ericoideae</taxon>
        <taxon>Rhodoreae</taxon>
        <taxon>Rhododendron</taxon>
    </lineage>
</organism>
<name>A0A834LLA6_RHOSS</name>
<feature type="region of interest" description="Disordered" evidence="5">
    <location>
        <begin position="716"/>
        <end position="752"/>
    </location>
</feature>
<dbReference type="InterPro" id="IPR007527">
    <property type="entry name" value="Znf_SWIM"/>
</dbReference>
<accession>A0A834LLA6</accession>
<dbReference type="OrthoDB" id="1513052at2759"/>
<evidence type="ECO:0000259" key="6">
    <source>
        <dbReference type="PROSITE" id="PS50966"/>
    </source>
</evidence>
<dbReference type="Pfam" id="PF04434">
    <property type="entry name" value="SWIM"/>
    <property type="match status" value="1"/>
</dbReference>
<dbReference type="SUPFAM" id="SSF54277">
    <property type="entry name" value="CAD &amp; PB1 domains"/>
    <property type="match status" value="1"/>
</dbReference>
<dbReference type="PROSITE" id="PS50966">
    <property type="entry name" value="ZF_SWIM"/>
    <property type="match status" value="1"/>
</dbReference>
<dbReference type="Pfam" id="PF10551">
    <property type="entry name" value="MULE"/>
    <property type="match status" value="1"/>
</dbReference>
<evidence type="ECO:0000256" key="1">
    <source>
        <dbReference type="ARBA" id="ARBA00022723"/>
    </source>
</evidence>
<keyword evidence="3" id="KW-0862">Zinc</keyword>
<dbReference type="SMART" id="SM00666">
    <property type="entry name" value="PB1"/>
    <property type="match status" value="1"/>
</dbReference>
<dbReference type="PANTHER" id="PTHR31973:SF117">
    <property type="entry name" value="F10A16.15 PROTEIN"/>
    <property type="match status" value="1"/>
</dbReference>
<proteinExistence type="predicted"/>
<comment type="caution">
    <text evidence="7">The sequence shown here is derived from an EMBL/GenBank/DDBJ whole genome shotgun (WGS) entry which is preliminary data.</text>
</comment>
<protein>
    <recommendedName>
        <fullName evidence="6">SWIM-type domain-containing protein</fullName>
    </recommendedName>
</protein>
<sequence length="781" mass="88254">MFPIIFRTRLNIWSSLMTQVMAGKKVIAILQSGGEFETNQDGSLSYRGGDAHAREIDENMKYKDFKREVAEVFNSNHGNMSIKYFLPGNKKTLITISDDKDLNCMIKLHANSATADIYVITEDVVAANVSNLSASRSSRTTFSGAGVLVDPPNVVDGNVILDEIAHVDAHMDSPTDMPPPFPSDCSNDEEKHPKAAKEWQNKLTGVGQRFNSVSEFREALCQYAIAHQLTFKYVKNDTSRVTAKCKEQGCSWFIHARKLSNTQVFRIKEMNVLHTCEGNTMTTGARATKNVLASIIKEKMKDHPNYKPKDIMSDIKQEYGLQLKYHHAWHGKENAKEQLHGSTKAAYSQLPNLCEKIMETNPGSLATFTTKENSSFRRLFVSFHASLYGFQQGCRPLLFLDSTPLKSKYQVTWLAATAADGADEVFPVAFAIVDAETDENWLWFLVQLKSAFSTAQSITFVADREKGLRNSISDVFRGLDVHHGYCIRYLSEQLIRDLNGQYSNEVKCLMVEDFYAAASAPRPKDFQKCVQNIRSISIDAYNWVMQSEPSHWANAFFQGARYNHLTANFGELFYSWASEAHELPITTMVTTMRLKVMELIYKRRVDSNPWTTRLTPSMEEKLEKERLKVCSLQVTISGGNTFEVRGESGDTTEDVDLDQWDCSCKRWQLTGLPCCHAIAVINCLGRHLYDYCSRYFTTDSFRLTYSESIHPVPNIDWPTEKDSSNSAVTVTPPPHRFQAGRPPAESVGSQRVVKRKRQPKCSRCKGTGHHKSTCKEILSEC</sequence>
<dbReference type="EMBL" id="WJXA01000005">
    <property type="protein sequence ID" value="KAF7143752.1"/>
    <property type="molecule type" value="Genomic_DNA"/>
</dbReference>
<evidence type="ECO:0000256" key="2">
    <source>
        <dbReference type="ARBA" id="ARBA00022771"/>
    </source>
</evidence>